<dbReference type="PANTHER" id="PTHR47843:SF2">
    <property type="entry name" value="BTB DOMAIN-CONTAINING PROTEIN"/>
    <property type="match status" value="1"/>
</dbReference>
<organism evidence="1 2">
    <name type="scientific">Pseudocercospora eumusae</name>
    <dbReference type="NCBI Taxonomy" id="321146"/>
    <lineage>
        <taxon>Eukaryota</taxon>
        <taxon>Fungi</taxon>
        <taxon>Dikarya</taxon>
        <taxon>Ascomycota</taxon>
        <taxon>Pezizomycotina</taxon>
        <taxon>Dothideomycetes</taxon>
        <taxon>Dothideomycetidae</taxon>
        <taxon>Mycosphaerellales</taxon>
        <taxon>Mycosphaerellaceae</taxon>
        <taxon>Pseudocercospora</taxon>
    </lineage>
</organism>
<feature type="non-terminal residue" evidence="1">
    <location>
        <position position="1"/>
    </location>
</feature>
<dbReference type="AlphaFoldDB" id="A0A139HLL7"/>
<dbReference type="Gene3D" id="3.30.710.10">
    <property type="entry name" value="Potassium Channel Kv1.1, Chain A"/>
    <property type="match status" value="2"/>
</dbReference>
<accession>A0A139HLL7</accession>
<name>A0A139HLL7_9PEZI</name>
<dbReference type="STRING" id="321146.A0A139HLL7"/>
<dbReference type="OrthoDB" id="194443at2759"/>
<sequence length="515" mass="58955">GPYPAQQRDAVAQINTAHQLQHGRLKAANSRSHEANRKLQKDRLITITIGKNNEPIQLQQKTLEAASEWFTVALKRHTFVEGDNGKLNFPEDCYDVWSLFVYWMINHDFAVQVKDEASLKLVQQCWIFGDKYDIKRFQNEAMLAFIRYFDGIDITVWSQERINATLDFCPSGSPLGRVVAEDLAQHIHSGRMTWDAISRFNMGHLWEEFCGALSKLKLHRYWSFSERLGKHGVQQANRPFWTAYLVGDPSMWEVGRRSQATYLPITTIYQITHSNTQPGMADSKPQVADLWKSLQTQDRLIKITIGTDGSPPIFIQQKTLESVAPWFANALKRDTFIEGQTGTLHFPADDQEAWKVLVYWIMNREVAIKVEGTTEAKANTLVLCAKCWALGDKYDIAVFQNEIMKIFLRHFHRNCACDLPREALNQILTICPPDSKLAELLAAEIVRDLGEQDIEWSTLRLLDVGHIWSSFCKAQEDRLDEYVDSADEFLSPTFMLCDGGRFMVGDKVMAEIEKA</sequence>
<comment type="caution">
    <text evidence="1">The sequence shown here is derived from an EMBL/GenBank/DDBJ whole genome shotgun (WGS) entry which is preliminary data.</text>
</comment>
<reference evidence="1 2" key="1">
    <citation type="submission" date="2015-07" db="EMBL/GenBank/DDBJ databases">
        <title>Comparative genomics of the Sigatoka disease complex on banana suggests a link between parallel evolutionary changes in Pseudocercospora fijiensis and Pseudocercospora eumusae and increased virulence on the banana host.</title>
        <authorList>
            <person name="Chang T.-C."/>
            <person name="Salvucci A."/>
            <person name="Crous P.W."/>
            <person name="Stergiopoulos I."/>
        </authorList>
    </citation>
    <scope>NUCLEOTIDE SEQUENCE [LARGE SCALE GENOMIC DNA]</scope>
    <source>
        <strain evidence="1 2">CBS 114824</strain>
    </source>
</reference>
<gene>
    <name evidence="1" type="ORF">AC578_3992</name>
</gene>
<dbReference type="PANTHER" id="PTHR47843">
    <property type="entry name" value="BTB DOMAIN-CONTAINING PROTEIN-RELATED"/>
    <property type="match status" value="1"/>
</dbReference>
<proteinExistence type="predicted"/>
<evidence type="ECO:0000313" key="2">
    <source>
        <dbReference type="Proteomes" id="UP000070133"/>
    </source>
</evidence>
<dbReference type="InterPro" id="IPR011333">
    <property type="entry name" value="SKP1/BTB/POZ_sf"/>
</dbReference>
<keyword evidence="2" id="KW-1185">Reference proteome</keyword>
<evidence type="ECO:0000313" key="1">
    <source>
        <dbReference type="EMBL" id="KXT03313.1"/>
    </source>
</evidence>
<dbReference type="EMBL" id="LFZN01000031">
    <property type="protein sequence ID" value="KXT03313.1"/>
    <property type="molecule type" value="Genomic_DNA"/>
</dbReference>
<dbReference type="Proteomes" id="UP000070133">
    <property type="component" value="Unassembled WGS sequence"/>
</dbReference>
<evidence type="ECO:0008006" key="3">
    <source>
        <dbReference type="Google" id="ProtNLM"/>
    </source>
</evidence>
<protein>
    <recommendedName>
        <fullName evidence="3">BTB domain-containing protein</fullName>
    </recommendedName>
</protein>